<dbReference type="EMBL" id="JADBEF010000001">
    <property type="protein sequence ID" value="MBE1561921.1"/>
    <property type="molecule type" value="Genomic_DNA"/>
</dbReference>
<feature type="compositionally biased region" description="Pro residues" evidence="1">
    <location>
        <begin position="191"/>
        <end position="208"/>
    </location>
</feature>
<evidence type="ECO:0008006" key="4">
    <source>
        <dbReference type="Google" id="ProtNLM"/>
    </source>
</evidence>
<feature type="region of interest" description="Disordered" evidence="1">
    <location>
        <begin position="1"/>
        <end position="76"/>
    </location>
</feature>
<accession>A0ABR9KIR5</accession>
<proteinExistence type="predicted"/>
<comment type="caution">
    <text evidence="2">The sequence shown here is derived from an EMBL/GenBank/DDBJ whole genome shotgun (WGS) entry which is preliminary data.</text>
</comment>
<sequence>MGEYPAETGTPPPYGQEPQGTTQQAQAAAGQVAETAKEQTKAVAGEARDQTRRVAEQLRERAREQAQHQSERAAQGIRQWADDLAAMNDTAKPDSPVTAVVRQVADGGRRAADYLDQNGLAGLVEEVQNFARRRPAAFLAGALAAGFLVGRIAKAASGTDSTTTPTTPTTPTEPVDAAQPVRPQQQVQPQATPPQQVPAPPATPPPPTWGGEVP</sequence>
<feature type="region of interest" description="Disordered" evidence="1">
    <location>
        <begin position="156"/>
        <end position="214"/>
    </location>
</feature>
<keyword evidence="3" id="KW-1185">Reference proteome</keyword>
<name>A0ABR9KIR5_9ACTN</name>
<evidence type="ECO:0000313" key="3">
    <source>
        <dbReference type="Proteomes" id="UP000661607"/>
    </source>
</evidence>
<reference evidence="2 3" key="1">
    <citation type="submission" date="2020-10" db="EMBL/GenBank/DDBJ databases">
        <title>Sequencing the genomes of 1000 actinobacteria strains.</title>
        <authorList>
            <person name="Klenk H.-P."/>
        </authorList>
    </citation>
    <scope>NUCLEOTIDE SEQUENCE [LARGE SCALE GENOMIC DNA]</scope>
    <source>
        <strain evidence="2 3">DSM 43748</strain>
    </source>
</reference>
<evidence type="ECO:0000313" key="2">
    <source>
        <dbReference type="EMBL" id="MBE1561921.1"/>
    </source>
</evidence>
<feature type="compositionally biased region" description="Basic and acidic residues" evidence="1">
    <location>
        <begin position="35"/>
        <end position="71"/>
    </location>
</feature>
<protein>
    <recommendedName>
        <fullName evidence="4">DUF3618 domain-containing protein</fullName>
    </recommendedName>
</protein>
<organism evidence="2 3">
    <name type="scientific">Nonomuraea africana</name>
    <dbReference type="NCBI Taxonomy" id="46171"/>
    <lineage>
        <taxon>Bacteria</taxon>
        <taxon>Bacillati</taxon>
        <taxon>Actinomycetota</taxon>
        <taxon>Actinomycetes</taxon>
        <taxon>Streptosporangiales</taxon>
        <taxon>Streptosporangiaceae</taxon>
        <taxon>Nonomuraea</taxon>
    </lineage>
</organism>
<dbReference type="RefSeq" id="WP_192776759.1">
    <property type="nucleotide sequence ID" value="NZ_BAAASY010000051.1"/>
</dbReference>
<feature type="compositionally biased region" description="Low complexity" evidence="1">
    <location>
        <begin position="16"/>
        <end position="34"/>
    </location>
</feature>
<feature type="compositionally biased region" description="Low complexity" evidence="1">
    <location>
        <begin position="162"/>
        <end position="190"/>
    </location>
</feature>
<dbReference type="Proteomes" id="UP000661607">
    <property type="component" value="Unassembled WGS sequence"/>
</dbReference>
<gene>
    <name evidence="2" type="ORF">H4W81_004700</name>
</gene>
<evidence type="ECO:0000256" key="1">
    <source>
        <dbReference type="SAM" id="MobiDB-lite"/>
    </source>
</evidence>